<evidence type="ECO:0000256" key="1">
    <source>
        <dbReference type="ARBA" id="ARBA00004370"/>
    </source>
</evidence>
<evidence type="ECO:0000256" key="5">
    <source>
        <dbReference type="ARBA" id="ARBA00022989"/>
    </source>
</evidence>
<dbReference type="GO" id="GO:0005739">
    <property type="term" value="C:mitochondrion"/>
    <property type="evidence" value="ECO:0007669"/>
    <property type="project" value="GOC"/>
</dbReference>
<evidence type="ECO:0000256" key="3">
    <source>
        <dbReference type="ARBA" id="ARBA00022692"/>
    </source>
</evidence>
<keyword evidence="4" id="KW-0479">Metal-binding</keyword>
<dbReference type="EMBL" id="BRXX01000394">
    <property type="protein sequence ID" value="GMI09148.1"/>
    <property type="molecule type" value="Genomic_DNA"/>
</dbReference>
<keyword evidence="3" id="KW-0812">Transmembrane</keyword>
<comment type="subcellular location">
    <subcellularLocation>
        <location evidence="1">Membrane</location>
    </subcellularLocation>
</comment>
<dbReference type="PANTHER" id="PTHR10978:SF5">
    <property type="entry name" value="SUCCINATE DEHYDROGENASE CYTOCHROME B560 SUBUNIT, MITOCHONDRIAL"/>
    <property type="match status" value="1"/>
</dbReference>
<dbReference type="GO" id="GO:0009055">
    <property type="term" value="F:electron transfer activity"/>
    <property type="evidence" value="ECO:0007669"/>
    <property type="project" value="InterPro"/>
</dbReference>
<keyword evidence="9" id="KW-1185">Reference proteome</keyword>
<dbReference type="GO" id="GO:0016020">
    <property type="term" value="C:membrane"/>
    <property type="evidence" value="ECO:0007669"/>
    <property type="project" value="UniProtKB-SubCell"/>
</dbReference>
<evidence type="ECO:0000256" key="6">
    <source>
        <dbReference type="ARBA" id="ARBA00023004"/>
    </source>
</evidence>
<dbReference type="AlphaFoldDB" id="A0A9W7FBL7"/>
<dbReference type="Gene3D" id="1.20.1300.10">
    <property type="entry name" value="Fumarate reductase/succinate dehydrogenase, transmembrane subunit"/>
    <property type="match status" value="1"/>
</dbReference>
<protein>
    <recommendedName>
        <fullName evidence="10">Succinate dehydrogenase cytochrome b560 subunit, mitochondrial</fullName>
    </recommendedName>
</protein>
<gene>
    <name evidence="8" type="ORF">TrVE_jg12634</name>
</gene>
<keyword evidence="6" id="KW-0408">Iron</keyword>
<name>A0A9W7FBL7_9STRA</name>
<keyword evidence="5" id="KW-1133">Transmembrane helix</keyword>
<keyword evidence="2" id="KW-0349">Heme</keyword>
<dbReference type="GO" id="GO:0006121">
    <property type="term" value="P:mitochondrial electron transport, succinate to ubiquinone"/>
    <property type="evidence" value="ECO:0007669"/>
    <property type="project" value="TreeGrafter"/>
</dbReference>
<dbReference type="SUPFAM" id="SSF81343">
    <property type="entry name" value="Fumarate reductase respiratory complex transmembrane subunits"/>
    <property type="match status" value="1"/>
</dbReference>
<dbReference type="GO" id="GO:0046872">
    <property type="term" value="F:metal ion binding"/>
    <property type="evidence" value="ECO:0007669"/>
    <property type="project" value="UniProtKB-KW"/>
</dbReference>
<dbReference type="PANTHER" id="PTHR10978">
    <property type="entry name" value="SUCCINATE DEHYDROGENASE CYTOCHROME B560 SUBUNIT"/>
    <property type="match status" value="1"/>
</dbReference>
<evidence type="ECO:0000256" key="2">
    <source>
        <dbReference type="ARBA" id="ARBA00022617"/>
    </source>
</evidence>
<sequence>MIALRTAHRPLALRQHLTVSRHMTVISSKSAAEYKKQNYTERMEKKGMPVSPHVMIYAFPVVALSSITVRITGVALWGGMAGVAAMSVFGGDPALLAASIGDSSLALPAKFCVSFPLAYHFIGGVRHAYWDATPEAVTNEAVEKASYAVAGGSVILTGVACML</sequence>
<dbReference type="InterPro" id="IPR000701">
    <property type="entry name" value="SuccDH_FuR_B_TM-su"/>
</dbReference>
<keyword evidence="7" id="KW-0472">Membrane</keyword>
<dbReference type="GO" id="GO:0006099">
    <property type="term" value="P:tricarboxylic acid cycle"/>
    <property type="evidence" value="ECO:0007669"/>
    <property type="project" value="InterPro"/>
</dbReference>
<evidence type="ECO:0000256" key="4">
    <source>
        <dbReference type="ARBA" id="ARBA00022723"/>
    </source>
</evidence>
<dbReference type="CDD" id="cd03499">
    <property type="entry name" value="SQR_TypeC_SdhC"/>
    <property type="match status" value="1"/>
</dbReference>
<evidence type="ECO:0000313" key="9">
    <source>
        <dbReference type="Proteomes" id="UP001165160"/>
    </source>
</evidence>
<dbReference type="Pfam" id="PF01127">
    <property type="entry name" value="Sdh_cyt"/>
    <property type="match status" value="1"/>
</dbReference>
<organism evidence="8 9">
    <name type="scientific">Triparma verrucosa</name>
    <dbReference type="NCBI Taxonomy" id="1606542"/>
    <lineage>
        <taxon>Eukaryota</taxon>
        <taxon>Sar</taxon>
        <taxon>Stramenopiles</taxon>
        <taxon>Ochrophyta</taxon>
        <taxon>Bolidophyceae</taxon>
        <taxon>Parmales</taxon>
        <taxon>Triparmaceae</taxon>
        <taxon>Triparma</taxon>
    </lineage>
</organism>
<proteinExistence type="predicted"/>
<dbReference type="InterPro" id="IPR034804">
    <property type="entry name" value="SQR/QFR_C/D"/>
</dbReference>
<evidence type="ECO:0008006" key="10">
    <source>
        <dbReference type="Google" id="ProtNLM"/>
    </source>
</evidence>
<dbReference type="Proteomes" id="UP001165160">
    <property type="component" value="Unassembled WGS sequence"/>
</dbReference>
<evidence type="ECO:0000313" key="8">
    <source>
        <dbReference type="EMBL" id="GMI09148.1"/>
    </source>
</evidence>
<accession>A0A9W7FBL7</accession>
<evidence type="ECO:0000256" key="7">
    <source>
        <dbReference type="ARBA" id="ARBA00023136"/>
    </source>
</evidence>
<comment type="caution">
    <text evidence="8">The sequence shown here is derived from an EMBL/GenBank/DDBJ whole genome shotgun (WGS) entry which is preliminary data.</text>
</comment>
<reference evidence="9" key="1">
    <citation type="journal article" date="2023" name="Commun. Biol.">
        <title>Genome analysis of Parmales, the sister group of diatoms, reveals the evolutionary specialization of diatoms from phago-mixotrophs to photoautotrophs.</title>
        <authorList>
            <person name="Ban H."/>
            <person name="Sato S."/>
            <person name="Yoshikawa S."/>
            <person name="Yamada K."/>
            <person name="Nakamura Y."/>
            <person name="Ichinomiya M."/>
            <person name="Sato N."/>
            <person name="Blanc-Mathieu R."/>
            <person name="Endo H."/>
            <person name="Kuwata A."/>
            <person name="Ogata H."/>
        </authorList>
    </citation>
    <scope>NUCLEOTIDE SEQUENCE [LARGE SCALE GENOMIC DNA]</scope>
    <source>
        <strain evidence="9">NIES 3699</strain>
    </source>
</reference>
<dbReference type="InterPro" id="IPR014314">
    <property type="entry name" value="Succ_DH_cytb556"/>
</dbReference>